<dbReference type="Gene3D" id="2.120.10.10">
    <property type="match status" value="1"/>
</dbReference>
<feature type="domain" description="Ricin B lectin" evidence="2">
    <location>
        <begin position="499"/>
        <end position="575"/>
    </location>
</feature>
<comment type="caution">
    <text evidence="3">The sequence shown here is derived from an EMBL/GenBank/DDBJ whole genome shotgun (WGS) entry which is preliminary data.</text>
</comment>
<dbReference type="InterPro" id="IPR035992">
    <property type="entry name" value="Ricin_B-like_lectins"/>
</dbReference>
<name>A0ABU7Z3V9_9MICO</name>
<sequence>MTALLAAAAVAALPALAAQGYDPTGGTVYELGDEPCLKGTGNCAIYPKSVQLPSGRLVMAFERSTVVAETGSADGQTMPVYASDDHGESWLPLSEVDPPAYLSDDPEYDPYISNWTNPNLYVLPQDVGDLAAGTLLLASVVSGDDHYFLEQKAADPSWVPDNDGDRSDLAIALFASTDEGASWDVVDIVARGGWQGGSAGAIGGRISSANTFAQVDPVWEPQLMVHDGLLVAYYSDENDYLGYDPATGVAQVDPDNDTAPDSHGQILVHRTWDGVSAEWSDPVVDTPGLTVDRGAGKTQIGGGRPGMTYVVPTSDDQWLMTFEYFGGGTVARYKIADDPLAFHADGTAAGAGIEGLPVTPGSGTLAPGGSPVLERLPDGRILYNSFGSGNIWVNESGASDGTWTEHQAPIGTGYSRALQYVEGTGRVAILQAVWGGPTSGAVVRHAEVDLGDSDGTYYRLTNRASGQVIGTGGNTTDANIGNGDVPDVVAEPQDAAADTQYWHVMTRPDGAETFLNKSGGRAAAVWTGFPSVGQRVGQWVDDQDTGSWNLVETGDGGYRIQSAGATDLYLTAPAGSGPVTLQNATGDDTQVWELTPLAPTGEDLTGAHLSESLIGADPAGAGAELPLDAAGFDPAGDPLRADTTGHAYVLTDAGVTSLGPVELDAAQQGVVTLPGDLAAGTSFRVAVLTDDAPVVWDEAVVGGDVSEPTLPTEVTVKPRCMAGTAYVAVRVRNVGDVAVDVEVVTLAGSTTFTDVEPGRHAYQSFSTGEPSVPASTVTVTASAQIAGDEVVTTHEEPVDPIGCG</sequence>
<protein>
    <submittedName>
        <fullName evidence="3">RICIN domain-containing protein</fullName>
    </submittedName>
</protein>
<evidence type="ECO:0000313" key="3">
    <source>
        <dbReference type="EMBL" id="MEG3614118.1"/>
    </source>
</evidence>
<dbReference type="SUPFAM" id="SSF50939">
    <property type="entry name" value="Sialidases"/>
    <property type="match status" value="2"/>
</dbReference>
<dbReference type="CDD" id="cd00161">
    <property type="entry name" value="beta-trefoil_Ricin-like"/>
    <property type="match status" value="1"/>
</dbReference>
<keyword evidence="4" id="KW-1185">Reference proteome</keyword>
<dbReference type="Proteomes" id="UP001310387">
    <property type="component" value="Unassembled WGS sequence"/>
</dbReference>
<accession>A0ABU7Z3V9</accession>
<dbReference type="Pfam" id="PF14200">
    <property type="entry name" value="RicinB_lectin_2"/>
    <property type="match status" value="1"/>
</dbReference>
<dbReference type="SUPFAM" id="SSF50370">
    <property type="entry name" value="Ricin B-like lectins"/>
    <property type="match status" value="1"/>
</dbReference>
<organism evidence="3 4">
    <name type="scientific">Isoptericola haloaureus</name>
    <dbReference type="NCBI Taxonomy" id="1542902"/>
    <lineage>
        <taxon>Bacteria</taxon>
        <taxon>Bacillati</taxon>
        <taxon>Actinomycetota</taxon>
        <taxon>Actinomycetes</taxon>
        <taxon>Micrococcales</taxon>
        <taxon>Promicromonosporaceae</taxon>
        <taxon>Isoptericola</taxon>
    </lineage>
</organism>
<gene>
    <name evidence="3" type="ORF">V5O49_03170</name>
</gene>
<evidence type="ECO:0000313" key="4">
    <source>
        <dbReference type="Proteomes" id="UP001310387"/>
    </source>
</evidence>
<reference evidence="3" key="1">
    <citation type="journal article" date="2024" name="Antonie Van Leeuwenhoek">
        <title>Isoptericola haloaureus sp. nov., a dimorphic actinobacterium isolated from mangrove sediments of southeast India, implicating biosaline agricultural significance through nitrogen fixation and salt tolerance genes.</title>
        <authorList>
            <person name="Prathaban M."/>
            <person name="Prathiviraj R."/>
            <person name="Ravichandran M."/>
            <person name="Natarajan S.D."/>
            <person name="Sobanaa M."/>
            <person name="Hari Krishna Kumar S."/>
            <person name="Chandrasekar V."/>
            <person name="Selvin J."/>
        </authorList>
    </citation>
    <scope>NUCLEOTIDE SEQUENCE</scope>
    <source>
        <strain evidence="3">MP1014</strain>
    </source>
</reference>
<feature type="chain" id="PRO_5047220888" evidence="1">
    <location>
        <begin position="18"/>
        <end position="804"/>
    </location>
</feature>
<evidence type="ECO:0000259" key="2">
    <source>
        <dbReference type="Pfam" id="PF14200"/>
    </source>
</evidence>
<evidence type="ECO:0000256" key="1">
    <source>
        <dbReference type="SAM" id="SignalP"/>
    </source>
</evidence>
<reference evidence="3" key="2">
    <citation type="submission" date="2024-02" db="EMBL/GenBank/DDBJ databases">
        <authorList>
            <person name="Prathaban M."/>
            <person name="Mythili R."/>
            <person name="Sharmila Devi N."/>
            <person name="Sobanaa M."/>
            <person name="Prathiviraj R."/>
            <person name="Selvin J."/>
        </authorList>
    </citation>
    <scope>NUCLEOTIDE SEQUENCE</scope>
    <source>
        <strain evidence="3">MP1014</strain>
    </source>
</reference>
<dbReference type="PANTHER" id="PTHR38792:SF3">
    <property type="entry name" value="BNR_ASP-BOX REPEAT DOMAIN PROTEIN (AFU_ORTHOLOGUE AFUA_7G06430)-RELATED"/>
    <property type="match status" value="1"/>
</dbReference>
<dbReference type="Gene3D" id="2.80.10.50">
    <property type="match status" value="1"/>
</dbReference>
<dbReference type="RefSeq" id="WP_332900955.1">
    <property type="nucleotide sequence ID" value="NZ_JBAGLP010000105.1"/>
</dbReference>
<dbReference type="InterPro" id="IPR000772">
    <property type="entry name" value="Ricin_B_lectin"/>
</dbReference>
<dbReference type="InterPro" id="IPR036278">
    <property type="entry name" value="Sialidase_sf"/>
</dbReference>
<feature type="signal peptide" evidence="1">
    <location>
        <begin position="1"/>
        <end position="17"/>
    </location>
</feature>
<proteinExistence type="predicted"/>
<dbReference type="PANTHER" id="PTHR38792">
    <property type="entry name" value="BNR/ASP-BOX REPEAT DOMAIN PROTEIN (AFU_ORTHOLOGUE AFUA_7G06430)-RELATED"/>
    <property type="match status" value="1"/>
</dbReference>
<dbReference type="EMBL" id="JBAGLP010000105">
    <property type="protein sequence ID" value="MEG3614118.1"/>
    <property type="molecule type" value="Genomic_DNA"/>
</dbReference>
<keyword evidence="1" id="KW-0732">Signal</keyword>